<evidence type="ECO:0000313" key="3">
    <source>
        <dbReference type="EMBL" id="ETO33990.1"/>
    </source>
</evidence>
<evidence type="ECO:0000313" key="4">
    <source>
        <dbReference type="Proteomes" id="UP000023152"/>
    </source>
</evidence>
<dbReference type="AlphaFoldDB" id="X6P647"/>
<sequence>MEQKNWEHYFEDLKQLIGGLLDGEYLEDESPNNKIQTADDLKRIWADRYDEHDSNKWPLKLQVIYLDSSTSSTMEPGADENTITLNITSKEKQGLNDNEDETKYALDGPHQINSSSFPSASPARKQGENFDIKLMLELVKKAEEAAKLDYNVIEDEKEGNESTLQAYLDKMAQVQVCYPDLRSSYNKACQKLKKKVVIYVDVARECIKKDKFMELRKELAKIGKILILQEHLRSFIDIKEKIKDLESELLVRLNHVADEGRDALKKTIKEERIDNIKENKENKENKEKEERERVEVVNVRVERLDKNEVYILKTNVFLLEEAANAFELPCEYVGLDKSIKEL</sequence>
<gene>
    <name evidence="3" type="ORF">RFI_03107</name>
</gene>
<feature type="non-terminal residue" evidence="3">
    <location>
        <position position="342"/>
    </location>
</feature>
<feature type="coiled-coil region" evidence="1">
    <location>
        <begin position="228"/>
        <end position="297"/>
    </location>
</feature>
<comment type="caution">
    <text evidence="3">The sequence shown here is derived from an EMBL/GenBank/DDBJ whole genome shotgun (WGS) entry which is preliminary data.</text>
</comment>
<name>X6P647_RETFI</name>
<proteinExistence type="predicted"/>
<organism evidence="3 4">
    <name type="scientific">Reticulomyxa filosa</name>
    <dbReference type="NCBI Taxonomy" id="46433"/>
    <lineage>
        <taxon>Eukaryota</taxon>
        <taxon>Sar</taxon>
        <taxon>Rhizaria</taxon>
        <taxon>Retaria</taxon>
        <taxon>Foraminifera</taxon>
        <taxon>Monothalamids</taxon>
        <taxon>Reticulomyxidae</taxon>
        <taxon>Reticulomyxa</taxon>
    </lineage>
</organism>
<keyword evidence="4" id="KW-1185">Reference proteome</keyword>
<feature type="region of interest" description="Disordered" evidence="2">
    <location>
        <begin position="90"/>
        <end position="124"/>
    </location>
</feature>
<evidence type="ECO:0000256" key="1">
    <source>
        <dbReference type="SAM" id="Coils"/>
    </source>
</evidence>
<protein>
    <submittedName>
        <fullName evidence="3">Kinesin</fullName>
    </submittedName>
</protein>
<dbReference type="OrthoDB" id="8954335at2759"/>
<reference evidence="3 4" key="1">
    <citation type="journal article" date="2013" name="Curr. Biol.">
        <title>The Genome of the Foraminiferan Reticulomyxa filosa.</title>
        <authorList>
            <person name="Glockner G."/>
            <person name="Hulsmann N."/>
            <person name="Schleicher M."/>
            <person name="Noegel A.A."/>
            <person name="Eichinger L."/>
            <person name="Gallinger C."/>
            <person name="Pawlowski J."/>
            <person name="Sierra R."/>
            <person name="Euteneuer U."/>
            <person name="Pillet L."/>
            <person name="Moustafa A."/>
            <person name="Platzer M."/>
            <person name="Groth M."/>
            <person name="Szafranski K."/>
            <person name="Schliwa M."/>
        </authorList>
    </citation>
    <scope>NUCLEOTIDE SEQUENCE [LARGE SCALE GENOMIC DNA]</scope>
</reference>
<dbReference type="Proteomes" id="UP000023152">
    <property type="component" value="Unassembled WGS sequence"/>
</dbReference>
<accession>X6P647</accession>
<keyword evidence="1" id="KW-0175">Coiled coil</keyword>
<dbReference type="EMBL" id="ASPP01002964">
    <property type="protein sequence ID" value="ETO33990.1"/>
    <property type="molecule type" value="Genomic_DNA"/>
</dbReference>
<evidence type="ECO:0000256" key="2">
    <source>
        <dbReference type="SAM" id="MobiDB-lite"/>
    </source>
</evidence>